<feature type="region of interest" description="Disordered" evidence="1">
    <location>
        <begin position="137"/>
        <end position="182"/>
    </location>
</feature>
<evidence type="ECO:0000259" key="2">
    <source>
        <dbReference type="Pfam" id="PF17733"/>
    </source>
</evidence>
<dbReference type="Proteomes" id="UP001562354">
    <property type="component" value="Unassembled WGS sequence"/>
</dbReference>
<name>A0ABR3PHB6_9PEZI</name>
<dbReference type="Pfam" id="PF17733">
    <property type="entry name" value="KPWE_dom"/>
    <property type="match status" value="1"/>
</dbReference>
<protein>
    <submittedName>
        <fullName evidence="4">Uncharacterized protein</fullName>
    </submittedName>
</protein>
<reference evidence="4 5" key="1">
    <citation type="submission" date="2024-07" db="EMBL/GenBank/DDBJ databases">
        <title>Draft sequence of the Neodothiora populina.</title>
        <authorList>
            <person name="Drown D.D."/>
            <person name="Schuette U.S."/>
            <person name="Buechlein A.B."/>
            <person name="Rusch D.R."/>
            <person name="Winton L.W."/>
            <person name="Adams G.A."/>
        </authorList>
    </citation>
    <scope>NUCLEOTIDE SEQUENCE [LARGE SCALE GENOMIC DNA]</scope>
    <source>
        <strain evidence="4 5">CPC 39397</strain>
    </source>
</reference>
<evidence type="ECO:0000313" key="5">
    <source>
        <dbReference type="Proteomes" id="UP001562354"/>
    </source>
</evidence>
<dbReference type="EMBL" id="JBFMKM010000006">
    <property type="protein sequence ID" value="KAL1305535.1"/>
    <property type="molecule type" value="Genomic_DNA"/>
</dbReference>
<keyword evidence="5" id="KW-1185">Reference proteome</keyword>
<dbReference type="InterPro" id="IPR040554">
    <property type="entry name" value="KPWE_PEX14_dom"/>
</dbReference>
<accession>A0ABR3PHB6</accession>
<feature type="region of interest" description="Disordered" evidence="1">
    <location>
        <begin position="80"/>
        <end position="116"/>
    </location>
</feature>
<evidence type="ECO:0000256" key="1">
    <source>
        <dbReference type="SAM" id="MobiDB-lite"/>
    </source>
</evidence>
<dbReference type="Pfam" id="PF25871">
    <property type="entry name" value="HTH_76"/>
    <property type="match status" value="1"/>
</dbReference>
<comment type="caution">
    <text evidence="4">The sequence shown here is derived from an EMBL/GenBank/DDBJ whole genome shotgun (WGS) entry which is preliminary data.</text>
</comment>
<feature type="compositionally biased region" description="Polar residues" evidence="1">
    <location>
        <begin position="166"/>
        <end position="176"/>
    </location>
</feature>
<dbReference type="PANTHER" id="PTHR36855:SF1">
    <property type="entry name" value="PEROXISOME MEMBRANE ANCHOR PROTEIN PEX14P N-TERMINAL DOMAIN-CONTAINING PROTEIN"/>
    <property type="match status" value="1"/>
</dbReference>
<sequence length="182" mass="19972">MSQAVAVEDPTALYHQLDTYDWENDVEFQAGLRSLLASAPADQISRLILRVRCYYFAKKFDKKPDFNGYLAWTEARAQGSNQPISRPVVNEISQPQPPQDAPNHTQASDPAGSAPHPASFAEICQLIAEGKPIPGIKDIPDIVLEGQSTPSHAPKRKKPWEKDVATTPTSSQSTLLNAEPQV</sequence>
<evidence type="ECO:0000313" key="4">
    <source>
        <dbReference type="EMBL" id="KAL1305535.1"/>
    </source>
</evidence>
<evidence type="ECO:0000259" key="3">
    <source>
        <dbReference type="Pfam" id="PF25871"/>
    </source>
</evidence>
<dbReference type="GeneID" id="95980844"/>
<gene>
    <name evidence="4" type="ORF">AAFC00_007145</name>
</gene>
<dbReference type="PANTHER" id="PTHR36855">
    <property type="entry name" value="CHROMOSOME 10, WHOLE GENOME SHOTGUN SEQUENCE"/>
    <property type="match status" value="1"/>
</dbReference>
<proteinExistence type="predicted"/>
<dbReference type="RefSeq" id="XP_069201808.1">
    <property type="nucleotide sequence ID" value="XM_069347204.1"/>
</dbReference>
<feature type="domain" description="Peroxisomal membrane protein PEX14-like KPWE" evidence="2">
    <location>
        <begin position="115"/>
        <end position="162"/>
    </location>
</feature>
<feature type="domain" description="PEX14-like helix-turn-helix" evidence="3">
    <location>
        <begin position="12"/>
        <end position="76"/>
    </location>
</feature>
<dbReference type="InterPro" id="IPR058841">
    <property type="entry name" value="HTH_76"/>
</dbReference>
<organism evidence="4 5">
    <name type="scientific">Neodothiora populina</name>
    <dbReference type="NCBI Taxonomy" id="2781224"/>
    <lineage>
        <taxon>Eukaryota</taxon>
        <taxon>Fungi</taxon>
        <taxon>Dikarya</taxon>
        <taxon>Ascomycota</taxon>
        <taxon>Pezizomycotina</taxon>
        <taxon>Dothideomycetes</taxon>
        <taxon>Dothideomycetidae</taxon>
        <taxon>Dothideales</taxon>
        <taxon>Dothioraceae</taxon>
        <taxon>Neodothiora</taxon>
    </lineage>
</organism>